<dbReference type="Proteomes" id="UP001529510">
    <property type="component" value="Unassembled WGS sequence"/>
</dbReference>
<protein>
    <submittedName>
        <fullName evidence="1">Uncharacterized protein</fullName>
    </submittedName>
</protein>
<keyword evidence="2" id="KW-1185">Reference proteome</keyword>
<dbReference type="EMBL" id="JAMKFB020000004">
    <property type="protein sequence ID" value="KAL0196082.1"/>
    <property type="molecule type" value="Genomic_DNA"/>
</dbReference>
<name>A0ABD0RC51_CIRMR</name>
<evidence type="ECO:0000313" key="1">
    <source>
        <dbReference type="EMBL" id="KAL0196082.1"/>
    </source>
</evidence>
<accession>A0ABD0RC51</accession>
<reference evidence="1 2" key="1">
    <citation type="submission" date="2024-05" db="EMBL/GenBank/DDBJ databases">
        <title>Genome sequencing and assembly of Indian major carp, Cirrhinus mrigala (Hamilton, 1822).</title>
        <authorList>
            <person name="Mohindra V."/>
            <person name="Chowdhury L.M."/>
            <person name="Lal K."/>
            <person name="Jena J.K."/>
        </authorList>
    </citation>
    <scope>NUCLEOTIDE SEQUENCE [LARGE SCALE GENOMIC DNA]</scope>
    <source>
        <strain evidence="1">CM1030</strain>
        <tissue evidence="1">Blood</tissue>
    </source>
</reference>
<dbReference type="AlphaFoldDB" id="A0ABD0RC51"/>
<organism evidence="1 2">
    <name type="scientific">Cirrhinus mrigala</name>
    <name type="common">Mrigala</name>
    <dbReference type="NCBI Taxonomy" id="683832"/>
    <lineage>
        <taxon>Eukaryota</taxon>
        <taxon>Metazoa</taxon>
        <taxon>Chordata</taxon>
        <taxon>Craniata</taxon>
        <taxon>Vertebrata</taxon>
        <taxon>Euteleostomi</taxon>
        <taxon>Actinopterygii</taxon>
        <taxon>Neopterygii</taxon>
        <taxon>Teleostei</taxon>
        <taxon>Ostariophysi</taxon>
        <taxon>Cypriniformes</taxon>
        <taxon>Cyprinidae</taxon>
        <taxon>Labeoninae</taxon>
        <taxon>Labeonini</taxon>
        <taxon>Cirrhinus</taxon>
    </lineage>
</organism>
<sequence length="118" mass="13035">MWAAYWSQPLIWGLNFGDITSWSSPIYTGINGAVVSSHLFDIHTIPVVKLLQNCGPPGFENKLVIEWSGWRDNTTETVTGLAVTTEAVVIRNCTRTKKGPANTMAFPSVVCDEEVKHN</sequence>
<proteinExistence type="predicted"/>
<comment type="caution">
    <text evidence="1">The sequence shown here is derived from an EMBL/GenBank/DDBJ whole genome shotgun (WGS) entry which is preliminary data.</text>
</comment>
<gene>
    <name evidence="1" type="ORF">M9458_009654</name>
</gene>
<evidence type="ECO:0000313" key="2">
    <source>
        <dbReference type="Proteomes" id="UP001529510"/>
    </source>
</evidence>